<evidence type="ECO:0000256" key="1">
    <source>
        <dbReference type="SAM" id="MobiDB-lite"/>
    </source>
</evidence>
<proteinExistence type="predicted"/>
<accession>A0ABQ5FZD0</accession>
<dbReference type="Proteomes" id="UP001151760">
    <property type="component" value="Unassembled WGS sequence"/>
</dbReference>
<evidence type="ECO:0000313" key="2">
    <source>
        <dbReference type="EMBL" id="GJT68687.1"/>
    </source>
</evidence>
<reference evidence="2" key="2">
    <citation type="submission" date="2022-01" db="EMBL/GenBank/DDBJ databases">
        <authorList>
            <person name="Yamashiro T."/>
            <person name="Shiraishi A."/>
            <person name="Satake H."/>
            <person name="Nakayama K."/>
        </authorList>
    </citation>
    <scope>NUCLEOTIDE SEQUENCE</scope>
</reference>
<feature type="region of interest" description="Disordered" evidence="1">
    <location>
        <begin position="53"/>
        <end position="73"/>
    </location>
</feature>
<gene>
    <name evidence="2" type="ORF">Tco_1020167</name>
</gene>
<reference evidence="2" key="1">
    <citation type="journal article" date="2022" name="Int. J. Mol. Sci.">
        <title>Draft Genome of Tanacetum Coccineum: Genomic Comparison of Closely Related Tanacetum-Family Plants.</title>
        <authorList>
            <person name="Yamashiro T."/>
            <person name="Shiraishi A."/>
            <person name="Nakayama K."/>
            <person name="Satake H."/>
        </authorList>
    </citation>
    <scope>NUCLEOTIDE SEQUENCE</scope>
</reference>
<feature type="region of interest" description="Disordered" evidence="1">
    <location>
        <begin position="180"/>
        <end position="204"/>
    </location>
</feature>
<keyword evidence="3" id="KW-1185">Reference proteome</keyword>
<dbReference type="EMBL" id="BQNB010017921">
    <property type="protein sequence ID" value="GJT68687.1"/>
    <property type="molecule type" value="Genomic_DNA"/>
</dbReference>
<sequence length="481" mass="55196">MEAAKTLSKVASQRSKSVDKGKRYKRRKESKGKYIDTGFEDIGTGFEEVNTGGLGVSTSSGPVSSARGQREGKAPMIVEETQAPKRNKEQIKQEKLVELVNQRKKFFAEERAKVRRSKPMTQSLLRNYMMNYLKNQETWKLTQLKKLSFEEVKEEFDKLVKQVESFVPINIKATKAQVGKRKKQKARKGISINKSPQGDSEADKEELVEAMNPTPLDTKSNIVANWKIFQQGERSIYQIIRANEADTVYMSFGAMLKDFIREDLIELYRLVMHKYGTNRPEDAYDRVLWSDLKTMFDLPLNEDAIWSLPLQKKMISWRYYDSCSIPVNRGLIQAIPTSLPPQPIGEATKASNLQRVPPECVEMASQEGHDGITHSRLWRHTFKMTASQVSLMALAYIGSGTSQVLEEKEIEEDVDDDELDRIGNEDPTRWGKYADRLMEMPILQLIGYYLKHEINKKTIKDIVNNHKYNDALLTTRLGKNR</sequence>
<evidence type="ECO:0000313" key="3">
    <source>
        <dbReference type="Proteomes" id="UP001151760"/>
    </source>
</evidence>
<protein>
    <submittedName>
        <fullName evidence="2">Uncharacterized protein</fullName>
    </submittedName>
</protein>
<comment type="caution">
    <text evidence="2">The sequence shown here is derived from an EMBL/GenBank/DDBJ whole genome shotgun (WGS) entry which is preliminary data.</text>
</comment>
<organism evidence="2 3">
    <name type="scientific">Tanacetum coccineum</name>
    <dbReference type="NCBI Taxonomy" id="301880"/>
    <lineage>
        <taxon>Eukaryota</taxon>
        <taxon>Viridiplantae</taxon>
        <taxon>Streptophyta</taxon>
        <taxon>Embryophyta</taxon>
        <taxon>Tracheophyta</taxon>
        <taxon>Spermatophyta</taxon>
        <taxon>Magnoliopsida</taxon>
        <taxon>eudicotyledons</taxon>
        <taxon>Gunneridae</taxon>
        <taxon>Pentapetalae</taxon>
        <taxon>asterids</taxon>
        <taxon>campanulids</taxon>
        <taxon>Asterales</taxon>
        <taxon>Asteraceae</taxon>
        <taxon>Asteroideae</taxon>
        <taxon>Anthemideae</taxon>
        <taxon>Anthemidinae</taxon>
        <taxon>Tanacetum</taxon>
    </lineage>
</organism>
<feature type="compositionally biased region" description="Polar residues" evidence="1">
    <location>
        <begin position="56"/>
        <end position="67"/>
    </location>
</feature>
<feature type="region of interest" description="Disordered" evidence="1">
    <location>
        <begin position="1"/>
        <end position="30"/>
    </location>
</feature>
<name>A0ABQ5FZD0_9ASTR</name>